<feature type="chain" id="PRO_5014388742" evidence="2">
    <location>
        <begin position="22"/>
        <end position="195"/>
    </location>
</feature>
<accession>A0A2K4MMC7</accession>
<evidence type="ECO:0000256" key="1">
    <source>
        <dbReference type="SAM" id="Phobius"/>
    </source>
</evidence>
<reference evidence="3 4" key="1">
    <citation type="submission" date="2018-01" db="EMBL/GenBank/DDBJ databases">
        <title>Genomic Sequence of Chromobacterium MWU13-2610 from wild cranberry bogs within the Cape Cod National Seashore.</title>
        <authorList>
            <person name="O'Hara-Hanley K."/>
            <person name="Soby S."/>
            <person name="Harrison A."/>
        </authorList>
    </citation>
    <scope>NUCLEOTIDE SEQUENCE [LARGE SCALE GENOMIC DNA]</scope>
    <source>
        <strain evidence="3 4">MWU13-2610</strain>
    </source>
</reference>
<dbReference type="Pfam" id="PF04955">
    <property type="entry name" value="HupE_UreJ"/>
    <property type="match status" value="1"/>
</dbReference>
<keyword evidence="1" id="KW-0812">Transmembrane</keyword>
<dbReference type="InterPro" id="IPR007038">
    <property type="entry name" value="HupE_UreJ"/>
</dbReference>
<dbReference type="Proteomes" id="UP000236416">
    <property type="component" value="Unassembled WGS sequence"/>
</dbReference>
<dbReference type="EMBL" id="PPTF01000060">
    <property type="protein sequence ID" value="POA98251.1"/>
    <property type="molecule type" value="Genomic_DNA"/>
</dbReference>
<feature type="transmembrane region" description="Helical" evidence="1">
    <location>
        <begin position="96"/>
        <end position="129"/>
    </location>
</feature>
<protein>
    <submittedName>
        <fullName evidence="3">Urease accessory protein UreJ</fullName>
    </submittedName>
</protein>
<keyword evidence="1" id="KW-1133">Transmembrane helix</keyword>
<feature type="transmembrane region" description="Helical" evidence="1">
    <location>
        <begin position="174"/>
        <end position="193"/>
    </location>
</feature>
<feature type="transmembrane region" description="Helical" evidence="1">
    <location>
        <begin position="70"/>
        <end position="90"/>
    </location>
</feature>
<sequence length="195" mass="20139">MKTRIWISLPLMAFLPGLALAHIGNDAGIHHGTAFFMGFVHPFTGLDHFAAMLAVGIWSVLATRQVWAMPFAFAGLLLVGGLIGFTGAAVPVVEPMIAASLLVLGLLVCARVRLALPWGLAVVGLFALFHGIAHGSELPSAQAVAALSGMALGTMILHIAGMGIGAFFKERSAWYARVLGGGIALLGAGYLAGVL</sequence>
<keyword evidence="4" id="KW-1185">Reference proteome</keyword>
<dbReference type="PIRSF" id="PIRSF016919">
    <property type="entry name" value="HupE_UreJ"/>
    <property type="match status" value="1"/>
</dbReference>
<evidence type="ECO:0000313" key="3">
    <source>
        <dbReference type="EMBL" id="POA98251.1"/>
    </source>
</evidence>
<feature type="transmembrane region" description="Helical" evidence="1">
    <location>
        <begin position="45"/>
        <end position="63"/>
    </location>
</feature>
<organism evidence="3 4">
    <name type="scientific">Chromobacterium sinusclupearum</name>
    <dbReference type="NCBI Taxonomy" id="2077146"/>
    <lineage>
        <taxon>Bacteria</taxon>
        <taxon>Pseudomonadati</taxon>
        <taxon>Pseudomonadota</taxon>
        <taxon>Betaproteobacteria</taxon>
        <taxon>Neisseriales</taxon>
        <taxon>Chromobacteriaceae</taxon>
        <taxon>Chromobacterium</taxon>
    </lineage>
</organism>
<feature type="transmembrane region" description="Helical" evidence="1">
    <location>
        <begin position="141"/>
        <end position="168"/>
    </location>
</feature>
<proteinExistence type="predicted"/>
<keyword evidence="2" id="KW-0732">Signal</keyword>
<dbReference type="RefSeq" id="WP_103320479.1">
    <property type="nucleotide sequence ID" value="NZ_PPTF01000060.1"/>
</dbReference>
<evidence type="ECO:0000256" key="2">
    <source>
        <dbReference type="SAM" id="SignalP"/>
    </source>
</evidence>
<gene>
    <name evidence="3" type="ORF">C2134_12425</name>
</gene>
<feature type="signal peptide" evidence="2">
    <location>
        <begin position="1"/>
        <end position="21"/>
    </location>
</feature>
<dbReference type="AlphaFoldDB" id="A0A2K4MMC7"/>
<comment type="caution">
    <text evidence="3">The sequence shown here is derived from an EMBL/GenBank/DDBJ whole genome shotgun (WGS) entry which is preliminary data.</text>
</comment>
<keyword evidence="1" id="KW-0472">Membrane</keyword>
<evidence type="ECO:0000313" key="4">
    <source>
        <dbReference type="Proteomes" id="UP000236416"/>
    </source>
</evidence>
<name>A0A2K4MMC7_9NEIS</name>